<evidence type="ECO:0000313" key="1">
    <source>
        <dbReference type="EMBL" id="RBA44303.1"/>
    </source>
</evidence>
<gene>
    <name evidence="1" type="ORF">DC346_13995</name>
</gene>
<sequence length="61" mass="6778">LFLGGITIEDAANKNIPATYTLELLAAQRWLEHLIVHCSRVAILLSDTTHILVDDEVELAH</sequence>
<name>A0A365PFY3_ACIJU</name>
<protein>
    <submittedName>
        <fullName evidence="1">Uncharacterized protein</fullName>
    </submittedName>
</protein>
<dbReference type="Proteomes" id="UP000253688">
    <property type="component" value="Unassembled WGS sequence"/>
</dbReference>
<evidence type="ECO:0000313" key="2">
    <source>
        <dbReference type="Proteomes" id="UP000253688"/>
    </source>
</evidence>
<accession>A0A365PFY3</accession>
<organism evidence="1 2">
    <name type="scientific">Acinetobacter junii</name>
    <dbReference type="NCBI Taxonomy" id="40215"/>
    <lineage>
        <taxon>Bacteria</taxon>
        <taxon>Pseudomonadati</taxon>
        <taxon>Pseudomonadota</taxon>
        <taxon>Gammaproteobacteria</taxon>
        <taxon>Moraxellales</taxon>
        <taxon>Moraxellaceae</taxon>
        <taxon>Acinetobacter</taxon>
    </lineage>
</organism>
<reference evidence="1 2" key="1">
    <citation type="submission" date="2018-04" db="EMBL/GenBank/DDBJ databases">
        <title>Acinetobacter junii Genome sequencing and assembly.</title>
        <authorList>
            <person name="Su J."/>
            <person name="Rensing C."/>
            <person name="Mazhar H.S."/>
        </authorList>
    </citation>
    <scope>NUCLEOTIDE SEQUENCE [LARGE SCALE GENOMIC DNA]</scope>
    <source>
        <strain evidence="1 2">SC22</strain>
    </source>
</reference>
<feature type="non-terminal residue" evidence="1">
    <location>
        <position position="1"/>
    </location>
</feature>
<dbReference type="EMBL" id="QEWH01000092">
    <property type="protein sequence ID" value="RBA44303.1"/>
    <property type="molecule type" value="Genomic_DNA"/>
</dbReference>
<proteinExistence type="predicted"/>
<dbReference type="AlphaFoldDB" id="A0A365PFY3"/>
<comment type="caution">
    <text evidence="1">The sequence shown here is derived from an EMBL/GenBank/DDBJ whole genome shotgun (WGS) entry which is preliminary data.</text>
</comment>